<dbReference type="OrthoDB" id="514770at2"/>
<proteinExistence type="predicted"/>
<accession>A0A1H6C8V4</accession>
<reference evidence="1 2" key="1">
    <citation type="submission" date="2016-10" db="EMBL/GenBank/DDBJ databases">
        <authorList>
            <person name="de Groot N.N."/>
        </authorList>
    </citation>
    <scope>NUCLEOTIDE SEQUENCE [LARGE SCALE GENOMIC DNA]</scope>
    <source>
        <strain evidence="1 2">DSM 22489</strain>
    </source>
</reference>
<dbReference type="AlphaFoldDB" id="A0A1H6C8V4"/>
<keyword evidence="2" id="KW-1185">Reference proteome</keyword>
<sequence>MNGIRSAEREDIVGSTRQLSGDRAAEAWLRGSVAPAYDALRADPSRAVSADHVRLALAKANEKAVAKRR</sequence>
<gene>
    <name evidence="1" type="ORF">SAMN05421819_4338</name>
</gene>
<organism evidence="1 2">
    <name type="scientific">Bryocella elongata</name>
    <dbReference type="NCBI Taxonomy" id="863522"/>
    <lineage>
        <taxon>Bacteria</taxon>
        <taxon>Pseudomonadati</taxon>
        <taxon>Acidobacteriota</taxon>
        <taxon>Terriglobia</taxon>
        <taxon>Terriglobales</taxon>
        <taxon>Acidobacteriaceae</taxon>
        <taxon>Bryocella</taxon>
    </lineage>
</organism>
<dbReference type="EMBL" id="FNVA01000009">
    <property type="protein sequence ID" value="SEG69338.1"/>
    <property type="molecule type" value="Genomic_DNA"/>
</dbReference>
<dbReference type="Proteomes" id="UP000236728">
    <property type="component" value="Unassembled WGS sequence"/>
</dbReference>
<dbReference type="RefSeq" id="WP_146072263.1">
    <property type="nucleotide sequence ID" value="NZ_FNVA01000009.1"/>
</dbReference>
<protein>
    <submittedName>
        <fullName evidence="1">Uncharacterized protein</fullName>
    </submittedName>
</protein>
<name>A0A1H6C8V4_9BACT</name>
<evidence type="ECO:0000313" key="1">
    <source>
        <dbReference type="EMBL" id="SEG69338.1"/>
    </source>
</evidence>
<evidence type="ECO:0000313" key="2">
    <source>
        <dbReference type="Proteomes" id="UP000236728"/>
    </source>
</evidence>